<dbReference type="GeneID" id="115629993"/>
<dbReference type="OrthoDB" id="7806510at2759"/>
<name>A0A6J2U274_DROLE</name>
<reference evidence="2" key="1">
    <citation type="submission" date="2025-08" db="UniProtKB">
        <authorList>
            <consortium name="RefSeq"/>
        </authorList>
    </citation>
    <scope>IDENTIFICATION</scope>
    <source>
        <strain evidence="2">11010-0011.00</strain>
        <tissue evidence="2">Whole body</tissue>
    </source>
</reference>
<dbReference type="AlphaFoldDB" id="A0A6J2U274"/>
<keyword evidence="1" id="KW-1185">Reference proteome</keyword>
<proteinExistence type="predicted"/>
<dbReference type="Proteomes" id="UP000504634">
    <property type="component" value="Unplaced"/>
</dbReference>
<protein>
    <submittedName>
        <fullName evidence="2">Uncharacterized protein LOC115629993</fullName>
    </submittedName>
</protein>
<sequence>MLFVEKFLQIRNFVVNVCLIETIQFVEDITRAICLDISGFVNQKS</sequence>
<evidence type="ECO:0000313" key="2">
    <source>
        <dbReference type="RefSeq" id="XP_030382479.1"/>
    </source>
</evidence>
<organism evidence="1 2">
    <name type="scientific">Drosophila lebanonensis</name>
    <name type="common">Fruit fly</name>
    <name type="synonym">Scaptodrosophila lebanonensis</name>
    <dbReference type="NCBI Taxonomy" id="7225"/>
    <lineage>
        <taxon>Eukaryota</taxon>
        <taxon>Metazoa</taxon>
        <taxon>Ecdysozoa</taxon>
        <taxon>Arthropoda</taxon>
        <taxon>Hexapoda</taxon>
        <taxon>Insecta</taxon>
        <taxon>Pterygota</taxon>
        <taxon>Neoptera</taxon>
        <taxon>Endopterygota</taxon>
        <taxon>Diptera</taxon>
        <taxon>Brachycera</taxon>
        <taxon>Muscomorpha</taxon>
        <taxon>Ephydroidea</taxon>
        <taxon>Drosophilidae</taxon>
        <taxon>Scaptodrosophila</taxon>
    </lineage>
</organism>
<dbReference type="RefSeq" id="XP_030382479.1">
    <property type="nucleotide sequence ID" value="XM_030526619.1"/>
</dbReference>
<gene>
    <name evidence="2" type="primary">LOC115629993</name>
</gene>
<evidence type="ECO:0000313" key="1">
    <source>
        <dbReference type="Proteomes" id="UP000504634"/>
    </source>
</evidence>
<accession>A0A6J2U274</accession>